<evidence type="ECO:0000313" key="1">
    <source>
        <dbReference type="EMBL" id="AMR79443.1"/>
    </source>
</evidence>
<accession>A0A142JMY1</accession>
<gene>
    <name evidence="1" type="ORF">A2G96_17795</name>
</gene>
<evidence type="ECO:0000313" key="2">
    <source>
        <dbReference type="Proteomes" id="UP000075238"/>
    </source>
</evidence>
<sequence>MLLKIDEEGIPMDCPSSKDLRIAAEYIRFLFPLQDFKTLVEAQQYQAAHELAGIHEGAKSLDELADALDERNSPTRL</sequence>
<dbReference type="KEGG" id="cnan:A2G96_17795"/>
<protein>
    <submittedName>
        <fullName evidence="1">Uncharacterized protein</fullName>
    </submittedName>
</protein>
<reference evidence="1 2" key="1">
    <citation type="submission" date="2016-03" db="EMBL/GenBank/DDBJ databases">
        <title>Complete genome sequence of a novel chlorpyrifos degrading bacterium, Cupriavidus nantongensis sp. X1.</title>
        <authorList>
            <person name="Fang L."/>
        </authorList>
    </citation>
    <scope>NUCLEOTIDE SEQUENCE [LARGE SCALE GENOMIC DNA]</scope>
    <source>
        <strain evidence="1 2">X1</strain>
    </source>
</reference>
<dbReference type="STRING" id="1796606.A2G96_17795"/>
<keyword evidence="2" id="KW-1185">Reference proteome</keyword>
<dbReference type="EMBL" id="CP014844">
    <property type="protein sequence ID" value="AMR79443.1"/>
    <property type="molecule type" value="Genomic_DNA"/>
</dbReference>
<organism evidence="1 2">
    <name type="scientific">Cupriavidus nantongensis</name>
    <dbReference type="NCBI Taxonomy" id="1796606"/>
    <lineage>
        <taxon>Bacteria</taxon>
        <taxon>Pseudomonadati</taxon>
        <taxon>Pseudomonadota</taxon>
        <taxon>Betaproteobacteria</taxon>
        <taxon>Burkholderiales</taxon>
        <taxon>Burkholderiaceae</taxon>
        <taxon>Cupriavidus</taxon>
    </lineage>
</organism>
<dbReference type="RefSeq" id="WP_062801408.1">
    <property type="nucleotide sequence ID" value="NZ_CP014844.1"/>
</dbReference>
<proteinExistence type="predicted"/>
<name>A0A142JMY1_9BURK</name>
<dbReference type="AlphaFoldDB" id="A0A142JMY1"/>
<dbReference type="Proteomes" id="UP000075238">
    <property type="component" value="Chromosome 1"/>
</dbReference>